<evidence type="ECO:0000256" key="4">
    <source>
        <dbReference type="ARBA" id="ARBA00022801"/>
    </source>
</evidence>
<dbReference type="Proteomes" id="UP000230431">
    <property type="component" value="Unassembled WGS sequence"/>
</dbReference>
<proteinExistence type="predicted"/>
<dbReference type="GO" id="GO:0043571">
    <property type="term" value="P:maintenance of CRISPR repeat elements"/>
    <property type="evidence" value="ECO:0007669"/>
    <property type="project" value="InterPro"/>
</dbReference>
<gene>
    <name evidence="10" type="primary">cas1</name>
    <name evidence="10" type="ORF">COV08_01150</name>
</gene>
<evidence type="ECO:0000313" key="10">
    <source>
        <dbReference type="EMBL" id="PIR46147.1"/>
    </source>
</evidence>
<keyword evidence="7" id="KW-0238">DNA-binding</keyword>
<evidence type="ECO:0000256" key="2">
    <source>
        <dbReference type="ARBA" id="ARBA00022723"/>
    </source>
</evidence>
<dbReference type="InterPro" id="IPR042206">
    <property type="entry name" value="CRISPR-assoc_Cas1_C"/>
</dbReference>
<evidence type="ECO:0000256" key="7">
    <source>
        <dbReference type="ARBA" id="ARBA00023125"/>
    </source>
</evidence>
<keyword evidence="8" id="KW-0464">Manganese</keyword>
<keyword evidence="3 10" id="KW-0255">Endonuclease</keyword>
<dbReference type="Pfam" id="PF01867">
    <property type="entry name" value="Cas_Cas1"/>
    <property type="match status" value="2"/>
</dbReference>
<keyword evidence="5" id="KW-0460">Magnesium</keyword>
<dbReference type="Gene3D" id="1.20.120.920">
    <property type="entry name" value="CRISPR-associated endonuclease Cas1, C-terminal domain"/>
    <property type="match status" value="1"/>
</dbReference>
<evidence type="ECO:0000256" key="3">
    <source>
        <dbReference type="ARBA" id="ARBA00022759"/>
    </source>
</evidence>
<accession>A0A2H0RI68</accession>
<evidence type="ECO:0000256" key="6">
    <source>
        <dbReference type="ARBA" id="ARBA00023118"/>
    </source>
</evidence>
<evidence type="ECO:0000256" key="5">
    <source>
        <dbReference type="ARBA" id="ARBA00022842"/>
    </source>
</evidence>
<dbReference type="GO" id="GO:0046872">
    <property type="term" value="F:metal ion binding"/>
    <property type="evidence" value="ECO:0007669"/>
    <property type="project" value="UniProtKB-KW"/>
</dbReference>
<dbReference type="PANTHER" id="PTHR34353">
    <property type="entry name" value="CRISPR-ASSOCIATED ENDONUCLEASE CAS1 1"/>
    <property type="match status" value="1"/>
</dbReference>
<dbReference type="AlphaFoldDB" id="A0A2H0RI68"/>
<evidence type="ECO:0000256" key="8">
    <source>
        <dbReference type="ARBA" id="ARBA00023211"/>
    </source>
</evidence>
<dbReference type="NCBIfam" id="TIGR00287">
    <property type="entry name" value="cas1"/>
    <property type="match status" value="1"/>
</dbReference>
<dbReference type="EMBL" id="PCYK01000008">
    <property type="protein sequence ID" value="PIR46147.1"/>
    <property type="molecule type" value="Genomic_DNA"/>
</dbReference>
<keyword evidence="1" id="KW-0540">Nuclease</keyword>
<dbReference type="PANTHER" id="PTHR34353:SF2">
    <property type="entry name" value="CRISPR-ASSOCIATED ENDONUCLEASE CAS1 1"/>
    <property type="match status" value="1"/>
</dbReference>
<comment type="caution">
    <text evidence="10">The sequence shown here is derived from an EMBL/GenBank/DDBJ whole genome shotgun (WGS) entry which is preliminary data.</text>
</comment>
<reference evidence="10 11" key="1">
    <citation type="submission" date="2017-09" db="EMBL/GenBank/DDBJ databases">
        <title>Depth-based differentiation of microbial function through sediment-hosted aquifers and enrichment of novel symbionts in the deep terrestrial subsurface.</title>
        <authorList>
            <person name="Probst A.J."/>
            <person name="Ladd B."/>
            <person name="Jarett J.K."/>
            <person name="Geller-Mcgrath D.E."/>
            <person name="Sieber C.M."/>
            <person name="Emerson J.B."/>
            <person name="Anantharaman K."/>
            <person name="Thomas B.C."/>
            <person name="Malmstrom R."/>
            <person name="Stieglmeier M."/>
            <person name="Klingl A."/>
            <person name="Woyke T."/>
            <person name="Ryan C.M."/>
            <person name="Banfield J.F."/>
        </authorList>
    </citation>
    <scope>NUCLEOTIDE SEQUENCE [LARGE SCALE GENOMIC DNA]</scope>
    <source>
        <strain evidence="10">CG10_big_fil_rev_8_21_14_0_10_49_38</strain>
    </source>
</reference>
<dbReference type="InterPro" id="IPR050646">
    <property type="entry name" value="Cas1"/>
</dbReference>
<keyword evidence="6" id="KW-0051">Antiviral defense</keyword>
<dbReference type="GO" id="GO:0051607">
    <property type="term" value="P:defense response to virus"/>
    <property type="evidence" value="ECO:0007669"/>
    <property type="project" value="UniProtKB-KW"/>
</dbReference>
<evidence type="ECO:0000256" key="9">
    <source>
        <dbReference type="ARBA" id="ARBA00038592"/>
    </source>
</evidence>
<comment type="subunit">
    <text evidence="9">Homodimer, forms a heterotetramer with a Cas2 homodimer.</text>
</comment>
<evidence type="ECO:0000256" key="1">
    <source>
        <dbReference type="ARBA" id="ARBA00022722"/>
    </source>
</evidence>
<keyword evidence="4" id="KW-0378">Hydrolase</keyword>
<dbReference type="InterPro" id="IPR002729">
    <property type="entry name" value="CRISPR-assoc_Cas1"/>
</dbReference>
<keyword evidence="2" id="KW-0479">Metal-binding</keyword>
<dbReference type="GO" id="GO:0003677">
    <property type="term" value="F:DNA binding"/>
    <property type="evidence" value="ECO:0007669"/>
    <property type="project" value="UniProtKB-KW"/>
</dbReference>
<dbReference type="GO" id="GO:0016787">
    <property type="term" value="F:hydrolase activity"/>
    <property type="evidence" value="ECO:0007669"/>
    <property type="project" value="UniProtKB-KW"/>
</dbReference>
<name>A0A2H0RI68_9BACT</name>
<sequence length="344" mass="39998">MKNNNRRIPLWFPYTSAIEVKKDKITFHYKGGVYSADVKNILSIMLYGGTCDLKEDFLQLCTKYSVPVCIHRRTMSTAIWITPSIKTSSKEDILSKQILFRGNEKKREHIARKLLKAKFKSMSWLTPYPVEFNNKRHRVKEMINIEAQHAKVYWKKYYELLGYKGYSRRGKLNILKSTLDAVSKLISGVVLRYIIYHRMSPYHGFLHVPTDYPSLVYDLMEPYRGYIEKIVFNAIKEARDSGVDEQDFLARCILAVEDYLDENIYTDATRQIVTFQELLHGVILSLRSYLQGESHKFIVPIPGKPNGGRPVKTGYKLYGRSAGPTDFWEKAEDSSKKHEMTLKI</sequence>
<evidence type="ECO:0000313" key="11">
    <source>
        <dbReference type="Proteomes" id="UP000230431"/>
    </source>
</evidence>
<organism evidence="10 11">
    <name type="scientific">Candidatus Vogelbacteria bacterium CG10_big_fil_rev_8_21_14_0_10_49_38</name>
    <dbReference type="NCBI Taxonomy" id="1975043"/>
    <lineage>
        <taxon>Bacteria</taxon>
        <taxon>Candidatus Vogeliibacteriota</taxon>
    </lineage>
</organism>
<protein>
    <submittedName>
        <fullName evidence="10">CRISPR-associated endonuclease Cas1</fullName>
    </submittedName>
</protein>
<dbReference type="GO" id="GO:0004519">
    <property type="term" value="F:endonuclease activity"/>
    <property type="evidence" value="ECO:0007669"/>
    <property type="project" value="UniProtKB-KW"/>
</dbReference>